<dbReference type="Pfam" id="PF00528">
    <property type="entry name" value="BPD_transp_1"/>
    <property type="match status" value="1"/>
</dbReference>
<dbReference type="PROSITE" id="PS50928">
    <property type="entry name" value="ABC_TM1"/>
    <property type="match status" value="1"/>
</dbReference>
<gene>
    <name evidence="13" type="ORF">DSCOOX_34210</name>
</gene>
<evidence type="ECO:0000256" key="5">
    <source>
        <dbReference type="ARBA" id="ARBA00022448"/>
    </source>
</evidence>
<comment type="subcellular location">
    <subcellularLocation>
        <location evidence="2">Cell inner membrane</location>
        <topology evidence="2">Multi-pass membrane protein</topology>
    </subcellularLocation>
    <subcellularLocation>
        <location evidence="11">Cell membrane</location>
        <topology evidence="11">Multi-pass membrane protein</topology>
    </subcellularLocation>
</comment>
<feature type="transmembrane region" description="Helical" evidence="11">
    <location>
        <begin position="123"/>
        <end position="144"/>
    </location>
</feature>
<evidence type="ECO:0000256" key="10">
    <source>
        <dbReference type="ARBA" id="ARBA00023136"/>
    </source>
</evidence>
<feature type="transmembrane region" description="Helical" evidence="11">
    <location>
        <begin position="238"/>
        <end position="261"/>
    </location>
</feature>
<keyword evidence="5 11" id="KW-0813">Transport</keyword>
<dbReference type="GO" id="GO:0006865">
    <property type="term" value="P:amino acid transport"/>
    <property type="evidence" value="ECO:0007669"/>
    <property type="project" value="UniProtKB-KW"/>
</dbReference>
<evidence type="ECO:0000256" key="3">
    <source>
        <dbReference type="ARBA" id="ARBA00010072"/>
    </source>
</evidence>
<comment type="similarity">
    <text evidence="3">Belongs to the binding-protein-dependent transport system permease family. HisMQ subfamily.</text>
</comment>
<dbReference type="SUPFAM" id="SSF161098">
    <property type="entry name" value="MetI-like"/>
    <property type="match status" value="1"/>
</dbReference>
<dbReference type="AlphaFoldDB" id="A0A5K8ACH4"/>
<evidence type="ECO:0000313" key="13">
    <source>
        <dbReference type="EMBL" id="BBO90241.1"/>
    </source>
</evidence>
<sequence>MNTCDPLISGGSAPADTKRHIIDWLKVVVTAGLLAGLVFAGGAELGYNWQWYRVPRYLYSVSEGHLVAGPLLRGLMVTLQVSGVSLLLSSLIGLVTAICRLSGSFTARVVARAYLELIRNTPLLVQLFFIYFVFSPLVGLSRFASAVLALSLFEGAYASEIIRAGILAVPRGQWEAAESIGLGRYRIYRHVVLPQALRHMTPPLVSQAVSLIKDSALVSTIAIYDLTMKGQEIIAETYLVFELWFTIAAIYLMLTLSLSLITRMMEKRLAMAT</sequence>
<keyword evidence="7 11" id="KW-0812">Transmembrane</keyword>
<dbReference type="InterPro" id="IPR010065">
    <property type="entry name" value="AA_ABC_transptr_permease_3TM"/>
</dbReference>
<evidence type="ECO:0000256" key="8">
    <source>
        <dbReference type="ARBA" id="ARBA00022970"/>
    </source>
</evidence>
<feature type="transmembrane region" description="Helical" evidence="11">
    <location>
        <begin position="79"/>
        <end position="102"/>
    </location>
</feature>
<evidence type="ECO:0000256" key="11">
    <source>
        <dbReference type="RuleBase" id="RU363032"/>
    </source>
</evidence>
<dbReference type="NCBIfam" id="TIGR01726">
    <property type="entry name" value="HEQRo_perm_3TM"/>
    <property type="match status" value="1"/>
</dbReference>
<feature type="transmembrane region" description="Helical" evidence="11">
    <location>
        <begin position="24"/>
        <end position="43"/>
    </location>
</feature>
<accession>A0A5K8ACH4</accession>
<evidence type="ECO:0000256" key="6">
    <source>
        <dbReference type="ARBA" id="ARBA00022475"/>
    </source>
</evidence>
<evidence type="ECO:0000256" key="7">
    <source>
        <dbReference type="ARBA" id="ARBA00022692"/>
    </source>
</evidence>
<evidence type="ECO:0000256" key="4">
    <source>
        <dbReference type="ARBA" id="ARBA00016506"/>
    </source>
</evidence>
<reference evidence="13 14" key="1">
    <citation type="submission" date="2019-11" db="EMBL/GenBank/DDBJ databases">
        <title>Comparative genomics of hydrocarbon-degrading Desulfosarcina strains.</title>
        <authorList>
            <person name="Watanabe M."/>
            <person name="Kojima H."/>
            <person name="Fukui M."/>
        </authorList>
    </citation>
    <scope>NUCLEOTIDE SEQUENCE [LARGE SCALE GENOMIC DNA]</scope>
    <source>
        <strain evidence="14">oXyS1</strain>
    </source>
</reference>
<dbReference type="PANTHER" id="PTHR30614">
    <property type="entry name" value="MEMBRANE COMPONENT OF AMINO ACID ABC TRANSPORTER"/>
    <property type="match status" value="1"/>
</dbReference>
<evidence type="ECO:0000313" key="14">
    <source>
        <dbReference type="Proteomes" id="UP000422108"/>
    </source>
</evidence>
<evidence type="ECO:0000256" key="1">
    <source>
        <dbReference type="ARBA" id="ARBA00003159"/>
    </source>
</evidence>
<keyword evidence="14" id="KW-1185">Reference proteome</keyword>
<dbReference type="RefSeq" id="WP_155311319.1">
    <property type="nucleotide sequence ID" value="NZ_AP021879.1"/>
</dbReference>
<feature type="domain" description="ABC transmembrane type-1" evidence="12">
    <location>
        <begin position="75"/>
        <end position="262"/>
    </location>
</feature>
<evidence type="ECO:0000256" key="2">
    <source>
        <dbReference type="ARBA" id="ARBA00004429"/>
    </source>
</evidence>
<dbReference type="Gene3D" id="1.10.3720.10">
    <property type="entry name" value="MetI-like"/>
    <property type="match status" value="1"/>
</dbReference>
<name>A0A5K8ACH4_9BACT</name>
<keyword evidence="6" id="KW-1003">Cell membrane</keyword>
<dbReference type="InterPro" id="IPR035906">
    <property type="entry name" value="MetI-like_sf"/>
</dbReference>
<evidence type="ECO:0000259" key="12">
    <source>
        <dbReference type="PROSITE" id="PS50928"/>
    </source>
</evidence>
<dbReference type="CDD" id="cd06261">
    <property type="entry name" value="TM_PBP2"/>
    <property type="match status" value="1"/>
</dbReference>
<evidence type="ECO:0000256" key="9">
    <source>
        <dbReference type="ARBA" id="ARBA00022989"/>
    </source>
</evidence>
<dbReference type="Proteomes" id="UP000422108">
    <property type="component" value="Chromosome"/>
</dbReference>
<dbReference type="InterPro" id="IPR000515">
    <property type="entry name" value="MetI-like"/>
</dbReference>
<keyword evidence="8" id="KW-0029">Amino-acid transport</keyword>
<dbReference type="EMBL" id="AP021879">
    <property type="protein sequence ID" value="BBO90241.1"/>
    <property type="molecule type" value="Genomic_DNA"/>
</dbReference>
<dbReference type="GO" id="GO:0043190">
    <property type="term" value="C:ATP-binding cassette (ABC) transporter complex"/>
    <property type="evidence" value="ECO:0007669"/>
    <property type="project" value="InterPro"/>
</dbReference>
<protein>
    <recommendedName>
        <fullName evidence="4">Putative glutamine transport system permease protein GlnP</fullName>
    </recommendedName>
</protein>
<comment type="function">
    <text evidence="1">Part of the binding-protein-dependent transport system for glutamine; probably responsible for the translocation of the substrate across the membrane.</text>
</comment>
<keyword evidence="9 11" id="KW-1133">Transmembrane helix</keyword>
<dbReference type="InterPro" id="IPR043429">
    <property type="entry name" value="ArtM/GltK/GlnP/TcyL/YhdX-like"/>
</dbReference>
<dbReference type="FunFam" id="1.10.3720.10:FF:000033">
    <property type="entry name" value="Polar amino acid ABC transporter permease"/>
    <property type="match status" value="1"/>
</dbReference>
<proteinExistence type="inferred from homology"/>
<dbReference type="PANTHER" id="PTHR30614:SF20">
    <property type="entry name" value="GLUTAMINE TRANSPORT SYSTEM PERMEASE PROTEIN GLNP"/>
    <property type="match status" value="1"/>
</dbReference>
<dbReference type="GO" id="GO:0022857">
    <property type="term" value="F:transmembrane transporter activity"/>
    <property type="evidence" value="ECO:0007669"/>
    <property type="project" value="InterPro"/>
</dbReference>
<organism evidence="13 14">
    <name type="scientific">Desulfosarcina ovata subsp. ovata</name>
    <dbReference type="NCBI Taxonomy" id="2752305"/>
    <lineage>
        <taxon>Bacteria</taxon>
        <taxon>Pseudomonadati</taxon>
        <taxon>Thermodesulfobacteriota</taxon>
        <taxon>Desulfobacteria</taxon>
        <taxon>Desulfobacterales</taxon>
        <taxon>Desulfosarcinaceae</taxon>
        <taxon>Desulfosarcina</taxon>
    </lineage>
</organism>
<keyword evidence="10 11" id="KW-0472">Membrane</keyword>